<accession>A0A9D1K7E7</accession>
<proteinExistence type="inferred from homology"/>
<dbReference type="InterPro" id="IPR042244">
    <property type="entry name" value="HypD_2_sf"/>
</dbReference>
<keyword evidence="2" id="KW-0479">Metal-binding</keyword>
<comment type="similarity">
    <text evidence="1">Belongs to the HypD family.</text>
</comment>
<dbReference type="Gene3D" id="6.10.20.100">
    <property type="match status" value="1"/>
</dbReference>
<comment type="caution">
    <text evidence="4">The sequence shown here is derived from an EMBL/GenBank/DDBJ whole genome shotgun (WGS) entry which is preliminary data.</text>
</comment>
<reference evidence="4" key="2">
    <citation type="journal article" date="2021" name="PeerJ">
        <title>Extensive microbial diversity within the chicken gut microbiome revealed by metagenomics and culture.</title>
        <authorList>
            <person name="Gilroy R."/>
            <person name="Ravi A."/>
            <person name="Getino M."/>
            <person name="Pursley I."/>
            <person name="Horton D.L."/>
            <person name="Alikhan N.F."/>
            <person name="Baker D."/>
            <person name="Gharbi K."/>
            <person name="Hall N."/>
            <person name="Watson M."/>
            <person name="Adriaenssens E.M."/>
            <person name="Foster-Nyarko E."/>
            <person name="Jarju S."/>
            <person name="Secka A."/>
            <person name="Antonio M."/>
            <person name="Oren A."/>
            <person name="Chaudhuri R.R."/>
            <person name="La Ragione R."/>
            <person name="Hildebrand F."/>
            <person name="Pallen M.J."/>
        </authorList>
    </citation>
    <scope>NUCLEOTIDE SEQUENCE</scope>
    <source>
        <strain evidence="4">ChiHecec3B27-6122</strain>
    </source>
</reference>
<dbReference type="Proteomes" id="UP000886876">
    <property type="component" value="Unassembled WGS sequence"/>
</dbReference>
<organism evidence="4 5">
    <name type="scientific">Candidatus Scatomorpha pullistercoris</name>
    <dbReference type="NCBI Taxonomy" id="2840929"/>
    <lineage>
        <taxon>Bacteria</taxon>
        <taxon>Bacillati</taxon>
        <taxon>Bacillota</taxon>
        <taxon>Clostridia</taxon>
        <taxon>Eubacteriales</taxon>
        <taxon>Candidatus Scatomorpha</taxon>
    </lineage>
</organism>
<evidence type="ECO:0000256" key="2">
    <source>
        <dbReference type="ARBA" id="ARBA00022723"/>
    </source>
</evidence>
<dbReference type="GO" id="GO:0005506">
    <property type="term" value="F:iron ion binding"/>
    <property type="evidence" value="ECO:0007669"/>
    <property type="project" value="TreeGrafter"/>
</dbReference>
<protein>
    <submittedName>
        <fullName evidence="4">Hydrogenase formation protein HypD</fullName>
    </submittedName>
</protein>
<dbReference type="GO" id="GO:0051539">
    <property type="term" value="F:4 iron, 4 sulfur cluster binding"/>
    <property type="evidence" value="ECO:0007669"/>
    <property type="project" value="TreeGrafter"/>
</dbReference>
<keyword evidence="3" id="KW-0408">Iron</keyword>
<gene>
    <name evidence="4" type="primary">hypD</name>
    <name evidence="4" type="ORF">IAD42_00860</name>
</gene>
<dbReference type="Gene3D" id="3.40.50.11750">
    <property type="entry name" value="HypD, alpha/beta domain 1"/>
    <property type="match status" value="2"/>
</dbReference>
<evidence type="ECO:0000313" key="4">
    <source>
        <dbReference type="EMBL" id="HIS96505.1"/>
    </source>
</evidence>
<dbReference type="AlphaFoldDB" id="A0A9D1K7E7"/>
<dbReference type="EMBL" id="DVJS01000021">
    <property type="protein sequence ID" value="HIS96505.1"/>
    <property type="molecule type" value="Genomic_DNA"/>
</dbReference>
<evidence type="ECO:0000256" key="1">
    <source>
        <dbReference type="ARBA" id="ARBA00007888"/>
    </source>
</evidence>
<sequence length="353" mass="38146">MRSAEILERINALPKLRVRLMEVCGTHTMAIAKAGIKRLLPEGVELVSGPGCPVCVTPPELMDAALELASRPGVTVASYGDMIRVPGSRRDDDLAHRRARGGSVELVYSPMDAVELAKKRPEREVVFLGVGFETTAPGTAASVIAAREQGVTNYSVFPMFRLVEPALRALIGSEGFDVQGFLCPGHVAVVTGAEHFRFLPEEYGLPAVVAGFEPEDILLSVYELLRMLAEGRPGLVNEYKRAVSAEGNALAQEMLRRAFRPARASWRGLGEIDESGLEFAEELAAFDAVKKFDISLNRAETPTACRCGDVITGRMPPEGCPLFGKICTPEDPVGPCMVSSEGACAAAYKYREY</sequence>
<evidence type="ECO:0000256" key="3">
    <source>
        <dbReference type="ARBA" id="ARBA00023004"/>
    </source>
</evidence>
<dbReference type="GO" id="GO:0070025">
    <property type="term" value="F:carbon monoxide binding"/>
    <property type="evidence" value="ECO:0007669"/>
    <property type="project" value="TreeGrafter"/>
</dbReference>
<dbReference type="Pfam" id="PF01924">
    <property type="entry name" value="HypD"/>
    <property type="match status" value="1"/>
</dbReference>
<name>A0A9D1K7E7_9FIRM</name>
<dbReference type="NCBIfam" id="TIGR00075">
    <property type="entry name" value="hypD"/>
    <property type="match status" value="1"/>
</dbReference>
<dbReference type="PANTHER" id="PTHR30149">
    <property type="entry name" value="HYDROGENASE PROTEIN ASSEMBLY PROTEIN HYPD"/>
    <property type="match status" value="1"/>
</dbReference>
<dbReference type="PIRSF" id="PIRSF005622">
    <property type="entry name" value="Hydrgn_mat_hypD"/>
    <property type="match status" value="1"/>
</dbReference>
<dbReference type="InterPro" id="IPR042243">
    <property type="entry name" value="HypD_1"/>
</dbReference>
<dbReference type="GO" id="GO:0051604">
    <property type="term" value="P:protein maturation"/>
    <property type="evidence" value="ECO:0007669"/>
    <property type="project" value="TreeGrafter"/>
</dbReference>
<dbReference type="InterPro" id="IPR002780">
    <property type="entry name" value="Hyd_form_HypD"/>
</dbReference>
<reference evidence="4" key="1">
    <citation type="submission" date="2020-10" db="EMBL/GenBank/DDBJ databases">
        <authorList>
            <person name="Gilroy R."/>
        </authorList>
    </citation>
    <scope>NUCLEOTIDE SEQUENCE</scope>
    <source>
        <strain evidence="4">ChiHecec3B27-6122</strain>
    </source>
</reference>
<dbReference type="PANTHER" id="PTHR30149:SF0">
    <property type="entry name" value="HYDROGENASE MATURATION FACTOR HYPD"/>
    <property type="match status" value="1"/>
</dbReference>
<evidence type="ECO:0000313" key="5">
    <source>
        <dbReference type="Proteomes" id="UP000886876"/>
    </source>
</evidence>